<keyword evidence="3 8" id="KW-0812">Transmembrane</keyword>
<dbReference type="PANTHER" id="PTHR31064">
    <property type="entry name" value="POTASSIUM TRANSPORT PROTEIN DDB_G0292412-RELATED"/>
    <property type="match status" value="1"/>
</dbReference>
<evidence type="ECO:0000256" key="1">
    <source>
        <dbReference type="ARBA" id="ARBA00004141"/>
    </source>
</evidence>
<sequence length="198" mass="22346">MSIRSTNVYEERSLGVFELPPVDEDEEPRLEENISRRERIGKYFGWHLRRQVAYDIWWLVCAIFIVCIVERTIIMDDTNAPWFNIFRIIFELVSAFGGIGLTLGIPTQNYSFSGAFAPLSKLVVIVIMVRGRHRGLPVAIDRAILLPQDLVPAKREGEPDVRSSVQADGEHQTISPAGPNQFVDAAEKGKPIGSLRRN</sequence>
<evidence type="ECO:0000256" key="5">
    <source>
        <dbReference type="ARBA" id="ARBA00023065"/>
    </source>
</evidence>
<dbReference type="InterPro" id="IPR051143">
    <property type="entry name" value="TrkH_K-transport"/>
</dbReference>
<evidence type="ECO:0000313" key="9">
    <source>
        <dbReference type="EMBL" id="PSR82949.1"/>
    </source>
</evidence>
<dbReference type="AlphaFoldDB" id="A0A2R6P0U2"/>
<dbReference type="GO" id="GO:0005886">
    <property type="term" value="C:plasma membrane"/>
    <property type="evidence" value="ECO:0007669"/>
    <property type="project" value="TreeGrafter"/>
</dbReference>
<dbReference type="PANTHER" id="PTHR31064:SF30">
    <property type="entry name" value="HIGH-AFFINITY POTASSIUM TRANSPORT PROTEIN-RELATED"/>
    <property type="match status" value="1"/>
</dbReference>
<keyword evidence="2" id="KW-0813">Transport</keyword>
<name>A0A2R6P0U2_9APHY</name>
<reference evidence="9 10" key="1">
    <citation type="submission" date="2018-02" db="EMBL/GenBank/DDBJ databases">
        <title>Genome sequence of the basidiomycete white-rot fungus Phlebia centrifuga.</title>
        <authorList>
            <person name="Granchi Z."/>
            <person name="Peng M."/>
            <person name="de Vries R.P."/>
            <person name="Hilden K."/>
            <person name="Makela M.R."/>
            <person name="Grigoriev I."/>
            <person name="Riley R."/>
        </authorList>
    </citation>
    <scope>NUCLEOTIDE SEQUENCE [LARGE SCALE GENOMIC DNA]</scope>
    <source>
        <strain evidence="9 10">FBCC195</strain>
    </source>
</reference>
<organism evidence="9 10">
    <name type="scientific">Hermanssonia centrifuga</name>
    <dbReference type="NCBI Taxonomy" id="98765"/>
    <lineage>
        <taxon>Eukaryota</taxon>
        <taxon>Fungi</taxon>
        <taxon>Dikarya</taxon>
        <taxon>Basidiomycota</taxon>
        <taxon>Agaricomycotina</taxon>
        <taxon>Agaricomycetes</taxon>
        <taxon>Polyporales</taxon>
        <taxon>Meruliaceae</taxon>
        <taxon>Hermanssonia</taxon>
    </lineage>
</organism>
<evidence type="ECO:0000256" key="3">
    <source>
        <dbReference type="ARBA" id="ARBA00022692"/>
    </source>
</evidence>
<proteinExistence type="predicted"/>
<gene>
    <name evidence="9" type="ORF">PHLCEN_2v5919</name>
</gene>
<feature type="transmembrane region" description="Helical" evidence="8">
    <location>
        <begin position="85"/>
        <end position="105"/>
    </location>
</feature>
<keyword evidence="4 8" id="KW-1133">Transmembrane helix</keyword>
<evidence type="ECO:0000256" key="4">
    <source>
        <dbReference type="ARBA" id="ARBA00022989"/>
    </source>
</evidence>
<dbReference type="EMBL" id="MLYV02000567">
    <property type="protein sequence ID" value="PSR82949.1"/>
    <property type="molecule type" value="Genomic_DNA"/>
</dbReference>
<keyword evidence="10" id="KW-1185">Reference proteome</keyword>
<evidence type="ECO:0000313" key="10">
    <source>
        <dbReference type="Proteomes" id="UP000186601"/>
    </source>
</evidence>
<comment type="caution">
    <text evidence="9">The sequence shown here is derived from an EMBL/GenBank/DDBJ whole genome shotgun (WGS) entry which is preliminary data.</text>
</comment>
<dbReference type="GO" id="GO:1990573">
    <property type="term" value="P:potassium ion import across plasma membrane"/>
    <property type="evidence" value="ECO:0007669"/>
    <property type="project" value="TreeGrafter"/>
</dbReference>
<protein>
    <submittedName>
        <fullName evidence="9">Uncharacterized protein</fullName>
    </submittedName>
</protein>
<evidence type="ECO:0000256" key="6">
    <source>
        <dbReference type="ARBA" id="ARBA00023136"/>
    </source>
</evidence>
<dbReference type="InterPro" id="IPR003445">
    <property type="entry name" value="Cat_transpt"/>
</dbReference>
<feature type="transmembrane region" description="Helical" evidence="8">
    <location>
        <begin position="56"/>
        <end position="73"/>
    </location>
</feature>
<dbReference type="GO" id="GO:0140107">
    <property type="term" value="F:high-affinity potassium ion transmembrane transporter activity"/>
    <property type="evidence" value="ECO:0007669"/>
    <property type="project" value="TreeGrafter"/>
</dbReference>
<dbReference type="GO" id="GO:0030007">
    <property type="term" value="P:intracellular potassium ion homeostasis"/>
    <property type="evidence" value="ECO:0007669"/>
    <property type="project" value="TreeGrafter"/>
</dbReference>
<dbReference type="Proteomes" id="UP000186601">
    <property type="component" value="Unassembled WGS sequence"/>
</dbReference>
<comment type="subcellular location">
    <subcellularLocation>
        <location evidence="1">Membrane</location>
        <topology evidence="1">Multi-pass membrane protein</topology>
    </subcellularLocation>
</comment>
<evidence type="ECO:0000256" key="7">
    <source>
        <dbReference type="SAM" id="MobiDB-lite"/>
    </source>
</evidence>
<dbReference type="Pfam" id="PF02386">
    <property type="entry name" value="TrkH"/>
    <property type="match status" value="1"/>
</dbReference>
<keyword evidence="5" id="KW-0406">Ion transport</keyword>
<dbReference type="OrthoDB" id="9999863at2759"/>
<evidence type="ECO:0000256" key="2">
    <source>
        <dbReference type="ARBA" id="ARBA00022448"/>
    </source>
</evidence>
<keyword evidence="6 8" id="KW-0472">Membrane</keyword>
<accession>A0A2R6P0U2</accession>
<feature type="region of interest" description="Disordered" evidence="7">
    <location>
        <begin position="155"/>
        <end position="198"/>
    </location>
</feature>
<evidence type="ECO:0000256" key="8">
    <source>
        <dbReference type="SAM" id="Phobius"/>
    </source>
</evidence>
<dbReference type="STRING" id="98765.A0A2R6P0U2"/>